<proteinExistence type="predicted"/>
<evidence type="ECO:0000313" key="4">
    <source>
        <dbReference type="EMBL" id="SVD89547.1"/>
    </source>
</evidence>
<keyword evidence="2" id="KW-0808">Transferase</keyword>
<gene>
    <name evidence="4" type="ORF">METZ01_LOCUS442401</name>
</gene>
<dbReference type="InterPro" id="IPR000053">
    <property type="entry name" value="Thymidine/pyrmidine_PPase"/>
</dbReference>
<dbReference type="AlphaFoldDB" id="A0A382Z1X7"/>
<dbReference type="Pfam" id="PF02885">
    <property type="entry name" value="Glycos_trans_3N"/>
    <property type="match status" value="1"/>
</dbReference>
<dbReference type="Gene3D" id="1.20.970.10">
    <property type="entry name" value="Transferase, Pyrimidine Nucleoside Phosphorylase, Chain C"/>
    <property type="match status" value="1"/>
</dbReference>
<evidence type="ECO:0000256" key="1">
    <source>
        <dbReference type="ARBA" id="ARBA00022676"/>
    </source>
</evidence>
<keyword evidence="1" id="KW-0328">Glycosyltransferase</keyword>
<evidence type="ECO:0000259" key="3">
    <source>
        <dbReference type="Pfam" id="PF02885"/>
    </source>
</evidence>
<dbReference type="GO" id="GO:0004645">
    <property type="term" value="F:1,4-alpha-oligoglucan phosphorylase activity"/>
    <property type="evidence" value="ECO:0007669"/>
    <property type="project" value="InterPro"/>
</dbReference>
<accession>A0A382Z1X7</accession>
<dbReference type="SUPFAM" id="SSF47648">
    <property type="entry name" value="Nucleoside phosphorylase/phosphoribosyltransferase N-terminal domain"/>
    <property type="match status" value="1"/>
</dbReference>
<feature type="non-terminal residue" evidence="4">
    <location>
        <position position="70"/>
    </location>
</feature>
<feature type="domain" description="Glycosyl transferase family 3 N-terminal" evidence="3">
    <location>
        <begin position="1"/>
        <end position="46"/>
    </location>
</feature>
<dbReference type="InterPro" id="IPR036320">
    <property type="entry name" value="Glycosyl_Trfase_fam3_N_dom_sf"/>
</dbReference>
<dbReference type="GO" id="GO:0005829">
    <property type="term" value="C:cytosol"/>
    <property type="evidence" value="ECO:0007669"/>
    <property type="project" value="TreeGrafter"/>
</dbReference>
<name>A0A382Z1X7_9ZZZZ</name>
<dbReference type="PANTHER" id="PTHR10515:SF0">
    <property type="entry name" value="THYMIDINE PHOSPHORYLASE"/>
    <property type="match status" value="1"/>
</dbReference>
<dbReference type="InterPro" id="IPR017459">
    <property type="entry name" value="Glycosyl_Trfase_fam3_N_dom"/>
</dbReference>
<organism evidence="4">
    <name type="scientific">marine metagenome</name>
    <dbReference type="NCBI Taxonomy" id="408172"/>
    <lineage>
        <taxon>unclassified sequences</taxon>
        <taxon>metagenomes</taxon>
        <taxon>ecological metagenomes</taxon>
    </lineage>
</organism>
<evidence type="ECO:0000256" key="2">
    <source>
        <dbReference type="ARBA" id="ARBA00022679"/>
    </source>
</evidence>
<sequence length="70" mass="7706">MTWFIKQFVDNELPDSQMAAMLMAIYFNGMTEDETLGMVEAMINSGATLDFSCTKNYAADKHSTGGIGDK</sequence>
<reference evidence="4" key="1">
    <citation type="submission" date="2018-05" db="EMBL/GenBank/DDBJ databases">
        <authorList>
            <person name="Lanie J.A."/>
            <person name="Ng W.-L."/>
            <person name="Kazmierczak K.M."/>
            <person name="Andrzejewski T.M."/>
            <person name="Davidsen T.M."/>
            <person name="Wayne K.J."/>
            <person name="Tettelin H."/>
            <person name="Glass J.I."/>
            <person name="Rusch D."/>
            <person name="Podicherti R."/>
            <person name="Tsui H.-C.T."/>
            <person name="Winkler M.E."/>
        </authorList>
    </citation>
    <scope>NUCLEOTIDE SEQUENCE</scope>
</reference>
<dbReference type="EMBL" id="UINC01180383">
    <property type="protein sequence ID" value="SVD89547.1"/>
    <property type="molecule type" value="Genomic_DNA"/>
</dbReference>
<dbReference type="GO" id="GO:0006206">
    <property type="term" value="P:pyrimidine nucleobase metabolic process"/>
    <property type="evidence" value="ECO:0007669"/>
    <property type="project" value="InterPro"/>
</dbReference>
<dbReference type="PANTHER" id="PTHR10515">
    <property type="entry name" value="THYMIDINE PHOSPHORYLASE"/>
    <property type="match status" value="1"/>
</dbReference>
<protein>
    <recommendedName>
        <fullName evidence="3">Glycosyl transferase family 3 N-terminal domain-containing protein</fullName>
    </recommendedName>
</protein>